<evidence type="ECO:0000313" key="2">
    <source>
        <dbReference type="Proteomes" id="UP000642070"/>
    </source>
</evidence>
<proteinExistence type="predicted"/>
<name>A0A917U2J9_9ACTN</name>
<gene>
    <name evidence="1" type="ORF">GCM10007977_064040</name>
</gene>
<comment type="caution">
    <text evidence="1">The sequence shown here is derived from an EMBL/GenBank/DDBJ whole genome shotgun (WGS) entry which is preliminary data.</text>
</comment>
<keyword evidence="2" id="KW-1185">Reference proteome</keyword>
<protein>
    <submittedName>
        <fullName evidence="1">Uncharacterized protein</fullName>
    </submittedName>
</protein>
<accession>A0A917U2J9</accession>
<reference evidence="1" key="1">
    <citation type="journal article" date="2014" name="Int. J. Syst. Evol. Microbiol.">
        <title>Complete genome sequence of Corynebacterium casei LMG S-19264T (=DSM 44701T), isolated from a smear-ripened cheese.</title>
        <authorList>
            <consortium name="US DOE Joint Genome Institute (JGI-PGF)"/>
            <person name="Walter F."/>
            <person name="Albersmeier A."/>
            <person name="Kalinowski J."/>
            <person name="Ruckert C."/>
        </authorList>
    </citation>
    <scope>NUCLEOTIDE SEQUENCE</scope>
    <source>
        <strain evidence="1">JCM 19831</strain>
    </source>
</reference>
<dbReference type="AlphaFoldDB" id="A0A917U2J9"/>
<evidence type="ECO:0000313" key="1">
    <source>
        <dbReference type="EMBL" id="GGM53647.1"/>
    </source>
</evidence>
<organism evidence="1 2">
    <name type="scientific">Dactylosporangium sucinum</name>
    <dbReference type="NCBI Taxonomy" id="1424081"/>
    <lineage>
        <taxon>Bacteria</taxon>
        <taxon>Bacillati</taxon>
        <taxon>Actinomycetota</taxon>
        <taxon>Actinomycetes</taxon>
        <taxon>Micromonosporales</taxon>
        <taxon>Micromonosporaceae</taxon>
        <taxon>Dactylosporangium</taxon>
    </lineage>
</organism>
<reference evidence="1" key="2">
    <citation type="submission" date="2020-09" db="EMBL/GenBank/DDBJ databases">
        <authorList>
            <person name="Sun Q."/>
            <person name="Ohkuma M."/>
        </authorList>
    </citation>
    <scope>NUCLEOTIDE SEQUENCE</scope>
    <source>
        <strain evidence="1">JCM 19831</strain>
    </source>
</reference>
<sequence length="101" mass="10524">MRLVQDGVADEVRLRALLDELAEHAAVAAIRYRAVTPIGTIKGIALHDALGAVAEHGGRVDQAEVWALPTGHEVLGPWLPYRDAVADGEGAVGSALARAAP</sequence>
<dbReference type="EMBL" id="BMPI01000035">
    <property type="protein sequence ID" value="GGM53647.1"/>
    <property type="molecule type" value="Genomic_DNA"/>
</dbReference>
<dbReference type="Proteomes" id="UP000642070">
    <property type="component" value="Unassembled WGS sequence"/>
</dbReference>